<name>A0A0A7GJF9_GEOAI</name>
<proteinExistence type="predicted"/>
<gene>
    <name evidence="2" type="ORF">GACE_2032</name>
</gene>
<accession>A0A0A7GJF9</accession>
<evidence type="ECO:0000256" key="1">
    <source>
        <dbReference type="SAM" id="Phobius"/>
    </source>
</evidence>
<dbReference type="HOGENOM" id="CLU_3245205_0_0_2"/>
<dbReference type="KEGG" id="gac:GACE_2032"/>
<keyword evidence="1" id="KW-1133">Transmembrane helix</keyword>
<dbReference type="AlphaFoldDB" id="A0A0A7GJF9"/>
<sequence>MGVIVNFLTPYKLTSANLTGIASAVIMVIISTNIGLKRVSRI</sequence>
<feature type="transmembrane region" description="Helical" evidence="1">
    <location>
        <begin position="16"/>
        <end position="36"/>
    </location>
</feature>
<dbReference type="Proteomes" id="UP000030624">
    <property type="component" value="Chromosome"/>
</dbReference>
<reference evidence="2 3" key="1">
    <citation type="journal article" date="2015" name="Appl. Environ. Microbiol.">
        <title>The Geoglobus acetivorans genome: Fe(III) reduction, acetate utilization, autotrophic growth, and degradation of aromatic compounds in a hyperthermophilic archaeon.</title>
        <authorList>
            <person name="Mardanov A.V."/>
            <person name="Slododkina G.B."/>
            <person name="Slobodkin A.I."/>
            <person name="Beletsky A.V."/>
            <person name="Gavrilov S.N."/>
            <person name="Kublanov I.V."/>
            <person name="Bonch-Osmolovskaya E.A."/>
            <person name="Skryabin K.G."/>
            <person name="Ravin N.V."/>
        </authorList>
    </citation>
    <scope>NUCLEOTIDE SEQUENCE [LARGE SCALE GENOMIC DNA]</scope>
    <source>
        <strain evidence="2 3">SBH6</strain>
    </source>
</reference>
<keyword evidence="1" id="KW-0812">Transmembrane</keyword>
<dbReference type="EMBL" id="CP009552">
    <property type="protein sequence ID" value="AIY91056.1"/>
    <property type="molecule type" value="Genomic_DNA"/>
</dbReference>
<protein>
    <submittedName>
        <fullName evidence="2">Uncharacterized protein</fullName>
    </submittedName>
</protein>
<evidence type="ECO:0000313" key="2">
    <source>
        <dbReference type="EMBL" id="AIY91056.1"/>
    </source>
</evidence>
<evidence type="ECO:0000313" key="3">
    <source>
        <dbReference type="Proteomes" id="UP000030624"/>
    </source>
</evidence>
<organism evidence="2 3">
    <name type="scientific">Geoglobus acetivorans</name>
    <dbReference type="NCBI Taxonomy" id="565033"/>
    <lineage>
        <taxon>Archaea</taxon>
        <taxon>Methanobacteriati</taxon>
        <taxon>Methanobacteriota</taxon>
        <taxon>Archaeoglobi</taxon>
        <taxon>Archaeoglobales</taxon>
        <taxon>Archaeoglobaceae</taxon>
        <taxon>Geoglobus</taxon>
    </lineage>
</organism>
<keyword evidence="1" id="KW-0472">Membrane</keyword>